<reference evidence="6" key="1">
    <citation type="submission" date="2022-08" db="EMBL/GenBank/DDBJ databases">
        <title>Nisaea acidiphila sp. nov., isolated from a marine algal debris and emended description of the genus Nisaea Urios et al. 2008.</title>
        <authorList>
            <person name="Kwon K."/>
        </authorList>
    </citation>
    <scope>NUCLEOTIDE SEQUENCE</scope>
    <source>
        <strain evidence="6">MEBiC11861</strain>
    </source>
</reference>
<evidence type="ECO:0000256" key="1">
    <source>
        <dbReference type="ARBA" id="ARBA00003236"/>
    </source>
</evidence>
<dbReference type="PROSITE" id="PS51677">
    <property type="entry name" value="NODB"/>
    <property type="match status" value="1"/>
</dbReference>
<dbReference type="InterPro" id="IPR002509">
    <property type="entry name" value="NODB_dom"/>
</dbReference>
<dbReference type="Proteomes" id="UP001060336">
    <property type="component" value="Chromosome"/>
</dbReference>
<feature type="domain" description="NodB homology" evidence="5">
    <location>
        <begin position="63"/>
        <end position="281"/>
    </location>
</feature>
<dbReference type="Gene3D" id="3.20.20.370">
    <property type="entry name" value="Glycoside hydrolase/deacetylase"/>
    <property type="match status" value="1"/>
</dbReference>
<sequence length="315" mass="35313">MGGRDFLGYGKTPPHAEWPDGARLAVSFVVNVEEGAEYSISLGDDRNEDVYEIVERVDGAPDPCKDTHFEYGTRAGYWRVMDLLDRYGVKAYANCCARALTLSPWMAEDLVARGHEIGCHSYLWERHAGMDEAREREVIANCVRDIRAVAGVRPVGWHTRSAPSANTRRLLVEEGGFLYDSDAYNDDLPFVMEVGGRSHVVVPYGFDTNDMRFQRGGGFVFAEDFAKYCIDAIDWLWAEGAERPKMMTIGLHLRIIGRPGRIAGLEAVLKHLSGLDGIWCARRDDIAHHWRRLAGLPEWQMGKGAEVLLPGIQSE</sequence>
<comment type="function">
    <text evidence="1">Is involved in generating a small heat-stable compound (Nod), an acylated oligomer of N-acetylglucosamine, that stimulates mitosis in various plant protoplasts.</text>
</comment>
<evidence type="ECO:0000256" key="4">
    <source>
        <dbReference type="ARBA" id="ARBA00032976"/>
    </source>
</evidence>
<dbReference type="PANTHER" id="PTHR43123">
    <property type="entry name" value="POLYSACCHARIDE DEACETYLASE-RELATED"/>
    <property type="match status" value="1"/>
</dbReference>
<dbReference type="RefSeq" id="WP_257767502.1">
    <property type="nucleotide sequence ID" value="NZ_CP102480.1"/>
</dbReference>
<organism evidence="6 7">
    <name type="scientific">Nisaea acidiphila</name>
    <dbReference type="NCBI Taxonomy" id="1862145"/>
    <lineage>
        <taxon>Bacteria</taxon>
        <taxon>Pseudomonadati</taxon>
        <taxon>Pseudomonadota</taxon>
        <taxon>Alphaproteobacteria</taxon>
        <taxon>Rhodospirillales</taxon>
        <taxon>Thalassobaculaceae</taxon>
        <taxon>Nisaea</taxon>
    </lineage>
</organism>
<dbReference type="AlphaFoldDB" id="A0A9J7AQZ2"/>
<name>A0A9J7AQZ2_9PROT</name>
<dbReference type="GO" id="GO:0016810">
    <property type="term" value="F:hydrolase activity, acting on carbon-nitrogen (but not peptide) bonds"/>
    <property type="evidence" value="ECO:0007669"/>
    <property type="project" value="InterPro"/>
</dbReference>
<dbReference type="GO" id="GO:0005975">
    <property type="term" value="P:carbohydrate metabolic process"/>
    <property type="evidence" value="ECO:0007669"/>
    <property type="project" value="InterPro"/>
</dbReference>
<comment type="similarity">
    <text evidence="2">Belongs to the polysaccharide deacetylase family.</text>
</comment>
<evidence type="ECO:0000256" key="3">
    <source>
        <dbReference type="ARBA" id="ARBA00020071"/>
    </source>
</evidence>
<dbReference type="InterPro" id="IPR011330">
    <property type="entry name" value="Glyco_hydro/deAcase_b/a-brl"/>
</dbReference>
<evidence type="ECO:0000259" key="5">
    <source>
        <dbReference type="PROSITE" id="PS51677"/>
    </source>
</evidence>
<evidence type="ECO:0000256" key="2">
    <source>
        <dbReference type="ARBA" id="ARBA00010973"/>
    </source>
</evidence>
<keyword evidence="7" id="KW-1185">Reference proteome</keyword>
<dbReference type="EMBL" id="CP102480">
    <property type="protein sequence ID" value="UUX49001.1"/>
    <property type="molecule type" value="Genomic_DNA"/>
</dbReference>
<accession>A0A9J7AQZ2</accession>
<evidence type="ECO:0000313" key="7">
    <source>
        <dbReference type="Proteomes" id="UP001060336"/>
    </source>
</evidence>
<dbReference type="SUPFAM" id="SSF88713">
    <property type="entry name" value="Glycoside hydrolase/deacetylase"/>
    <property type="match status" value="1"/>
</dbReference>
<dbReference type="PANTHER" id="PTHR43123:SF4">
    <property type="entry name" value="POLYSACCHARIDE DEACETYLASE"/>
    <property type="match status" value="1"/>
</dbReference>
<protein>
    <recommendedName>
        <fullName evidence="3">Chitooligosaccharide deacetylase</fullName>
    </recommendedName>
    <alternativeName>
        <fullName evidence="4">Nodulation protein B</fullName>
    </alternativeName>
</protein>
<dbReference type="KEGG" id="naci:NUH88_16550"/>
<dbReference type="Pfam" id="PF01522">
    <property type="entry name" value="Polysacc_deac_1"/>
    <property type="match status" value="1"/>
</dbReference>
<proteinExistence type="inferred from homology"/>
<gene>
    <name evidence="6" type="ORF">NUH88_16550</name>
</gene>
<evidence type="ECO:0000313" key="6">
    <source>
        <dbReference type="EMBL" id="UUX49001.1"/>
    </source>
</evidence>